<evidence type="ECO:0000313" key="3">
    <source>
        <dbReference type="Proteomes" id="UP001165190"/>
    </source>
</evidence>
<evidence type="ECO:0000256" key="1">
    <source>
        <dbReference type="PROSITE-ProRule" id="PRU00339"/>
    </source>
</evidence>
<sequence>MLDILPEEIASGLTDVSAIYESMNDLDHAIKLLQKALKIYNDVPGQQSTIAGIESHMGVMYYMLGNYSESYNFKSAISKLRVCRDRKSAFFGIALNQMGLAINEAVELFEEAKSILEQECGPYHTDTLSVYSNLAGTYDATGRLDDAIKILEYAVQTKEEKPGTANPEEYNEKKRLAELLKEAGGIQGINEFMMYYRLH</sequence>
<dbReference type="Pfam" id="PF13181">
    <property type="entry name" value="TPR_8"/>
    <property type="match status" value="1"/>
</dbReference>
<gene>
    <name evidence="2" type="ORF">HRI_005017000</name>
</gene>
<dbReference type="SMART" id="SM00028">
    <property type="entry name" value="TPR"/>
    <property type="match status" value="2"/>
</dbReference>
<dbReference type="Proteomes" id="UP001165190">
    <property type="component" value="Unassembled WGS sequence"/>
</dbReference>
<dbReference type="PANTHER" id="PTHR46284:SF5">
    <property type="entry name" value="PROTEIN KINESIN LIGHT CHAIN-RELATED 3"/>
    <property type="match status" value="1"/>
</dbReference>
<dbReference type="PROSITE" id="PS50005">
    <property type="entry name" value="TPR"/>
    <property type="match status" value="1"/>
</dbReference>
<protein>
    <submittedName>
        <fullName evidence="2">Kinesin light chain-related 3, h cellulose synthase-microtubule uncoupling 3</fullName>
    </submittedName>
</protein>
<dbReference type="Gene3D" id="1.25.40.10">
    <property type="entry name" value="Tetratricopeptide repeat domain"/>
    <property type="match status" value="2"/>
</dbReference>
<organism evidence="2 3">
    <name type="scientific">Hibiscus trionum</name>
    <name type="common">Flower of an hour</name>
    <dbReference type="NCBI Taxonomy" id="183268"/>
    <lineage>
        <taxon>Eukaryota</taxon>
        <taxon>Viridiplantae</taxon>
        <taxon>Streptophyta</taxon>
        <taxon>Embryophyta</taxon>
        <taxon>Tracheophyta</taxon>
        <taxon>Spermatophyta</taxon>
        <taxon>Magnoliopsida</taxon>
        <taxon>eudicotyledons</taxon>
        <taxon>Gunneridae</taxon>
        <taxon>Pentapetalae</taxon>
        <taxon>rosids</taxon>
        <taxon>malvids</taxon>
        <taxon>Malvales</taxon>
        <taxon>Malvaceae</taxon>
        <taxon>Malvoideae</taxon>
        <taxon>Hibiscus</taxon>
    </lineage>
</organism>
<dbReference type="InterPro" id="IPR011990">
    <property type="entry name" value="TPR-like_helical_dom_sf"/>
</dbReference>
<dbReference type="OrthoDB" id="626167at2759"/>
<reference evidence="2" key="1">
    <citation type="submission" date="2023-05" db="EMBL/GenBank/DDBJ databases">
        <title>Genome and transcriptome analyses reveal genes involved in the formation of fine ridges on petal epidermal cells in Hibiscus trionum.</title>
        <authorList>
            <person name="Koshimizu S."/>
            <person name="Masuda S."/>
            <person name="Ishii T."/>
            <person name="Shirasu K."/>
            <person name="Hoshino A."/>
            <person name="Arita M."/>
        </authorList>
    </citation>
    <scope>NUCLEOTIDE SEQUENCE</scope>
    <source>
        <strain evidence="2">Hamamatsu line</strain>
    </source>
</reference>
<comment type="caution">
    <text evidence="2">The sequence shown here is derived from an EMBL/GenBank/DDBJ whole genome shotgun (WGS) entry which is preliminary data.</text>
</comment>
<evidence type="ECO:0000313" key="2">
    <source>
        <dbReference type="EMBL" id="GMJ13478.1"/>
    </source>
</evidence>
<name>A0A9W7MQ13_HIBTR</name>
<accession>A0A9W7MQ13</accession>
<dbReference type="SUPFAM" id="SSF48452">
    <property type="entry name" value="TPR-like"/>
    <property type="match status" value="1"/>
</dbReference>
<dbReference type="InterPro" id="IPR019734">
    <property type="entry name" value="TPR_rpt"/>
</dbReference>
<keyword evidence="3" id="KW-1185">Reference proteome</keyword>
<keyword evidence="1" id="KW-0802">TPR repeat</keyword>
<feature type="repeat" description="TPR" evidence="1">
    <location>
        <begin position="10"/>
        <end position="43"/>
    </location>
</feature>
<dbReference type="PANTHER" id="PTHR46284">
    <property type="entry name" value="PROTEIN KINESIN LIGHT CHAIN-RELATED 3"/>
    <property type="match status" value="1"/>
</dbReference>
<dbReference type="AlphaFoldDB" id="A0A9W7MQ13"/>
<dbReference type="Pfam" id="PF13424">
    <property type="entry name" value="TPR_12"/>
    <property type="match status" value="1"/>
</dbReference>
<proteinExistence type="predicted"/>
<dbReference type="EMBL" id="BSYR01000065">
    <property type="protein sequence ID" value="GMJ13478.1"/>
    <property type="molecule type" value="Genomic_DNA"/>
</dbReference>